<accession>A0A3M7QED4</accession>
<proteinExistence type="predicted"/>
<evidence type="ECO:0000313" key="1">
    <source>
        <dbReference type="EMBL" id="RNA09318.1"/>
    </source>
</evidence>
<organism evidence="1 2">
    <name type="scientific">Brachionus plicatilis</name>
    <name type="common">Marine rotifer</name>
    <name type="synonym">Brachionus muelleri</name>
    <dbReference type="NCBI Taxonomy" id="10195"/>
    <lineage>
        <taxon>Eukaryota</taxon>
        <taxon>Metazoa</taxon>
        <taxon>Spiralia</taxon>
        <taxon>Gnathifera</taxon>
        <taxon>Rotifera</taxon>
        <taxon>Eurotatoria</taxon>
        <taxon>Monogononta</taxon>
        <taxon>Pseudotrocha</taxon>
        <taxon>Ploima</taxon>
        <taxon>Brachionidae</taxon>
        <taxon>Brachionus</taxon>
    </lineage>
</organism>
<name>A0A3M7QED4_BRAPC</name>
<dbReference type="Proteomes" id="UP000276133">
    <property type="component" value="Unassembled WGS sequence"/>
</dbReference>
<dbReference type="EMBL" id="REGN01006482">
    <property type="protein sequence ID" value="RNA09318.1"/>
    <property type="molecule type" value="Genomic_DNA"/>
</dbReference>
<sequence length="71" mass="8601">MMKLDFFKYSLQHFLCRHNNYLKWKKFHLSLNLTDVSTIYKIVSNKKRDLNYQGQTDLPAYRTGRTDGREL</sequence>
<comment type="caution">
    <text evidence="1">The sequence shown here is derived from an EMBL/GenBank/DDBJ whole genome shotgun (WGS) entry which is preliminary data.</text>
</comment>
<dbReference type="AlphaFoldDB" id="A0A3M7QED4"/>
<reference evidence="1 2" key="1">
    <citation type="journal article" date="2018" name="Sci. Rep.">
        <title>Genomic signatures of local adaptation to the degree of environmental predictability in rotifers.</title>
        <authorList>
            <person name="Franch-Gras L."/>
            <person name="Hahn C."/>
            <person name="Garcia-Roger E.M."/>
            <person name="Carmona M.J."/>
            <person name="Serra M."/>
            <person name="Gomez A."/>
        </authorList>
    </citation>
    <scope>NUCLEOTIDE SEQUENCE [LARGE SCALE GENOMIC DNA]</scope>
    <source>
        <strain evidence="1">HYR1</strain>
    </source>
</reference>
<evidence type="ECO:0000313" key="2">
    <source>
        <dbReference type="Proteomes" id="UP000276133"/>
    </source>
</evidence>
<keyword evidence="2" id="KW-1185">Reference proteome</keyword>
<protein>
    <submittedName>
        <fullName evidence="1">Uncharacterized protein</fullName>
    </submittedName>
</protein>
<gene>
    <name evidence="1" type="ORF">BpHYR1_009009</name>
</gene>